<accession>A0AAV9HFZ1</accession>
<gene>
    <name evidence="6" type="ORF">QBC42DRAFT_275828</name>
</gene>
<dbReference type="InterPro" id="IPR019083">
    <property type="entry name" value="SAM_Ribosomal_mS41"/>
</dbReference>
<evidence type="ECO:0000256" key="1">
    <source>
        <dbReference type="ARBA" id="ARBA00004173"/>
    </source>
</evidence>
<dbReference type="PANTHER" id="PTHR28235:SF1">
    <property type="entry name" value="SMALL RIBOSOMAL SUBUNIT PROTEIN MS41"/>
    <property type="match status" value="1"/>
</dbReference>
<comment type="caution">
    <text evidence="6">The sequence shown here is derived from an EMBL/GenBank/DDBJ whole genome shotgun (WGS) entry which is preliminary data.</text>
</comment>
<keyword evidence="7" id="KW-1185">Reference proteome</keyword>
<sequence>MKPSRIQPALGLLFRPCSNVPLTNPIATPALRALSTSATRQANKTNSAPPAVPSPIPFVPNVETFLTLIGRGLKSHASKFPSWESLFSLNSDQLRELGLEPPRSRRYLLRWRDKFRSGQFGPGGDLRYVDNGVAELKVREVAKSPTKHIRHAVNVPIGKNPEDLAAEDLVFPKGFRVRGTNTIVGPYALPIKGGGVRLQVTEGMWEDKRGHKVDGGERRRAEVRFKRGVAERKARREAQGYY</sequence>
<protein>
    <recommendedName>
        <fullName evidence="4">Small ribosomal subunit protein mS41</fullName>
    </recommendedName>
</protein>
<evidence type="ECO:0000256" key="4">
    <source>
        <dbReference type="ARBA" id="ARBA00035129"/>
    </source>
</evidence>
<evidence type="ECO:0000256" key="3">
    <source>
        <dbReference type="ARBA" id="ARBA00023128"/>
    </source>
</evidence>
<evidence type="ECO:0000259" key="5">
    <source>
        <dbReference type="SMART" id="SM01238"/>
    </source>
</evidence>
<dbReference type="InterPro" id="IPR039603">
    <property type="entry name" value="Ribosomal_mS41"/>
</dbReference>
<evidence type="ECO:0000313" key="6">
    <source>
        <dbReference type="EMBL" id="KAK4458874.1"/>
    </source>
</evidence>
<organism evidence="6 7">
    <name type="scientific">Cladorrhinum samala</name>
    <dbReference type="NCBI Taxonomy" id="585594"/>
    <lineage>
        <taxon>Eukaryota</taxon>
        <taxon>Fungi</taxon>
        <taxon>Dikarya</taxon>
        <taxon>Ascomycota</taxon>
        <taxon>Pezizomycotina</taxon>
        <taxon>Sordariomycetes</taxon>
        <taxon>Sordariomycetidae</taxon>
        <taxon>Sordariales</taxon>
        <taxon>Podosporaceae</taxon>
        <taxon>Cladorrhinum</taxon>
    </lineage>
</organism>
<dbReference type="GO" id="GO:0005739">
    <property type="term" value="C:mitochondrion"/>
    <property type="evidence" value="ECO:0007669"/>
    <property type="project" value="UniProtKB-SubCell"/>
</dbReference>
<dbReference type="Proteomes" id="UP001321749">
    <property type="component" value="Unassembled WGS sequence"/>
</dbReference>
<keyword evidence="3" id="KW-0496">Mitochondrion</keyword>
<dbReference type="SMART" id="SM01238">
    <property type="entry name" value="IGR"/>
    <property type="match status" value="1"/>
</dbReference>
<reference evidence="6" key="1">
    <citation type="journal article" date="2023" name="Mol. Phylogenet. Evol.">
        <title>Genome-scale phylogeny and comparative genomics of the fungal order Sordariales.</title>
        <authorList>
            <person name="Hensen N."/>
            <person name="Bonometti L."/>
            <person name="Westerberg I."/>
            <person name="Brannstrom I.O."/>
            <person name="Guillou S."/>
            <person name="Cros-Aarteil S."/>
            <person name="Calhoun S."/>
            <person name="Haridas S."/>
            <person name="Kuo A."/>
            <person name="Mondo S."/>
            <person name="Pangilinan J."/>
            <person name="Riley R."/>
            <person name="LaButti K."/>
            <person name="Andreopoulos B."/>
            <person name="Lipzen A."/>
            <person name="Chen C."/>
            <person name="Yan M."/>
            <person name="Daum C."/>
            <person name="Ng V."/>
            <person name="Clum A."/>
            <person name="Steindorff A."/>
            <person name="Ohm R.A."/>
            <person name="Martin F."/>
            <person name="Silar P."/>
            <person name="Natvig D.O."/>
            <person name="Lalanne C."/>
            <person name="Gautier V."/>
            <person name="Ament-Velasquez S.L."/>
            <person name="Kruys A."/>
            <person name="Hutchinson M.I."/>
            <person name="Powell A.J."/>
            <person name="Barry K."/>
            <person name="Miller A.N."/>
            <person name="Grigoriev I.V."/>
            <person name="Debuchy R."/>
            <person name="Gladieux P."/>
            <person name="Hiltunen Thoren M."/>
            <person name="Johannesson H."/>
        </authorList>
    </citation>
    <scope>NUCLEOTIDE SEQUENCE</scope>
    <source>
        <strain evidence="6">PSN324</strain>
    </source>
</reference>
<evidence type="ECO:0000256" key="2">
    <source>
        <dbReference type="ARBA" id="ARBA00010492"/>
    </source>
</evidence>
<dbReference type="EMBL" id="MU865054">
    <property type="protein sequence ID" value="KAK4458874.1"/>
    <property type="molecule type" value="Genomic_DNA"/>
</dbReference>
<evidence type="ECO:0000313" key="7">
    <source>
        <dbReference type="Proteomes" id="UP001321749"/>
    </source>
</evidence>
<name>A0AAV9HFZ1_9PEZI</name>
<reference evidence="6" key="2">
    <citation type="submission" date="2023-06" db="EMBL/GenBank/DDBJ databases">
        <authorList>
            <consortium name="Lawrence Berkeley National Laboratory"/>
            <person name="Mondo S.J."/>
            <person name="Hensen N."/>
            <person name="Bonometti L."/>
            <person name="Westerberg I."/>
            <person name="Brannstrom I.O."/>
            <person name="Guillou S."/>
            <person name="Cros-Aarteil S."/>
            <person name="Calhoun S."/>
            <person name="Haridas S."/>
            <person name="Kuo A."/>
            <person name="Pangilinan J."/>
            <person name="Riley R."/>
            <person name="Labutti K."/>
            <person name="Andreopoulos B."/>
            <person name="Lipzen A."/>
            <person name="Chen C."/>
            <person name="Yanf M."/>
            <person name="Daum C."/>
            <person name="Ng V."/>
            <person name="Clum A."/>
            <person name="Steindorff A."/>
            <person name="Ohm R."/>
            <person name="Martin F."/>
            <person name="Silar P."/>
            <person name="Natvig D."/>
            <person name="Lalanne C."/>
            <person name="Gautier V."/>
            <person name="Ament-Velasquez S.L."/>
            <person name="Kruys A."/>
            <person name="Hutchinson M.I."/>
            <person name="Powell A.J."/>
            <person name="Barry K."/>
            <person name="Miller A.N."/>
            <person name="Grigoriev I.V."/>
            <person name="Debuchy R."/>
            <person name="Gladieux P."/>
            <person name="Thoren M.H."/>
            <person name="Johannesson H."/>
        </authorList>
    </citation>
    <scope>NUCLEOTIDE SEQUENCE</scope>
    <source>
        <strain evidence="6">PSN324</strain>
    </source>
</reference>
<proteinExistence type="inferred from homology"/>
<comment type="similarity">
    <text evidence="2">Belongs to the mitochondrion-specific ribosomal protein mS41 family.</text>
</comment>
<dbReference type="PANTHER" id="PTHR28235">
    <property type="entry name" value="PROTEIN FYV4, MITOCHONDRIAL"/>
    <property type="match status" value="1"/>
</dbReference>
<feature type="domain" description="Small ribosomal subunit protein mS41 SAM" evidence="5">
    <location>
        <begin position="62"/>
        <end position="118"/>
    </location>
</feature>
<dbReference type="AlphaFoldDB" id="A0AAV9HFZ1"/>
<comment type="subcellular location">
    <subcellularLocation>
        <location evidence="1">Mitochondrion</location>
    </subcellularLocation>
</comment>
<dbReference type="Pfam" id="PF09597">
    <property type="entry name" value="SAM_Ribosomal_mS41"/>
    <property type="match status" value="1"/>
</dbReference>